<protein>
    <submittedName>
        <fullName evidence="4">TPR domain protein</fullName>
    </submittedName>
</protein>
<keyword evidence="5" id="KW-1185">Reference proteome</keyword>
<keyword evidence="2" id="KW-1133">Transmembrane helix</keyword>
<dbReference type="EMBL" id="CP003879">
    <property type="protein sequence ID" value="AFU70567.1"/>
    <property type="molecule type" value="Genomic_DNA"/>
</dbReference>
<dbReference type="Gene3D" id="1.25.40.10">
    <property type="entry name" value="Tetratricopeptide repeat domain"/>
    <property type="match status" value="1"/>
</dbReference>
<proteinExistence type="predicted"/>
<feature type="chain" id="PRO_5003877763" evidence="3">
    <location>
        <begin position="23"/>
        <end position="550"/>
    </location>
</feature>
<feature type="transmembrane region" description="Helical" evidence="2">
    <location>
        <begin position="342"/>
        <end position="363"/>
    </location>
</feature>
<reference evidence="4" key="2">
    <citation type="submission" date="2012-09" db="EMBL/GenBank/DDBJ databases">
        <title>The complete sequence of Psychroflexus torquis an extreme psychrophile from sea-ice that is stimulated by light.</title>
        <authorList>
            <person name="Feng S."/>
            <person name="Powell S.M."/>
            <person name="Bowman J.P."/>
        </authorList>
    </citation>
    <scope>NUCLEOTIDE SEQUENCE [LARGE SCALE GENOMIC DNA]</scope>
    <source>
        <strain evidence="4">ATCC 700755</strain>
    </source>
</reference>
<dbReference type="InterPro" id="IPR016032">
    <property type="entry name" value="Sig_transdc_resp-reg_C-effctor"/>
</dbReference>
<feature type="coiled-coil region" evidence="1">
    <location>
        <begin position="377"/>
        <end position="428"/>
    </location>
</feature>
<keyword evidence="2" id="KW-0472">Membrane</keyword>
<dbReference type="SUPFAM" id="SSF46894">
    <property type="entry name" value="C-terminal effector domain of the bipartite response regulators"/>
    <property type="match status" value="1"/>
</dbReference>
<keyword evidence="3" id="KW-0732">Signal</keyword>
<gene>
    <name evidence="4" type="ordered locus">P700755_004010</name>
</gene>
<dbReference type="STRING" id="313595.P700755_004010"/>
<dbReference type="InterPro" id="IPR011990">
    <property type="entry name" value="TPR-like_helical_dom_sf"/>
</dbReference>
<dbReference type="SMART" id="SM00028">
    <property type="entry name" value="TPR"/>
    <property type="match status" value="3"/>
</dbReference>
<evidence type="ECO:0000256" key="1">
    <source>
        <dbReference type="SAM" id="Coils"/>
    </source>
</evidence>
<dbReference type="GO" id="GO:0006355">
    <property type="term" value="P:regulation of DNA-templated transcription"/>
    <property type="evidence" value="ECO:0007669"/>
    <property type="project" value="InterPro"/>
</dbReference>
<reference evidence="4" key="1">
    <citation type="submission" date="2006-03" db="EMBL/GenBank/DDBJ databases">
        <authorList>
            <person name="Bowman J."/>
            <person name="Ferriera S."/>
            <person name="Johnson J."/>
            <person name="Kravitz S."/>
            <person name="Halpern A."/>
            <person name="Remington K."/>
            <person name="Beeson K."/>
            <person name="Tran B."/>
            <person name="Rogers Y.-H."/>
            <person name="Friedman R."/>
            <person name="Venter J.C."/>
        </authorList>
    </citation>
    <scope>NUCLEOTIDE SEQUENCE [LARGE SCALE GENOMIC DNA]</scope>
    <source>
        <strain evidence="4">ATCC 700755</strain>
    </source>
</reference>
<name>K4IJ46_PSYTT</name>
<dbReference type="RefSeq" id="WP_015026098.1">
    <property type="nucleotide sequence ID" value="NC_018721.1"/>
</dbReference>
<evidence type="ECO:0000256" key="3">
    <source>
        <dbReference type="SAM" id="SignalP"/>
    </source>
</evidence>
<dbReference type="GO" id="GO:0003677">
    <property type="term" value="F:DNA binding"/>
    <property type="evidence" value="ECO:0007669"/>
    <property type="project" value="InterPro"/>
</dbReference>
<evidence type="ECO:0000313" key="4">
    <source>
        <dbReference type="EMBL" id="AFU70567.1"/>
    </source>
</evidence>
<dbReference type="eggNOG" id="COG0457">
    <property type="taxonomic scope" value="Bacteria"/>
</dbReference>
<dbReference type="SUPFAM" id="SSF48452">
    <property type="entry name" value="TPR-like"/>
    <property type="match status" value="1"/>
</dbReference>
<dbReference type="KEGG" id="ptq:P700755_004010"/>
<feature type="signal peptide" evidence="3">
    <location>
        <begin position="1"/>
        <end position="22"/>
    </location>
</feature>
<dbReference type="Gene3D" id="1.10.10.10">
    <property type="entry name" value="Winged helix-like DNA-binding domain superfamily/Winged helix DNA-binding domain"/>
    <property type="match status" value="1"/>
</dbReference>
<dbReference type="HOGENOM" id="CLU_495838_0_0_10"/>
<dbReference type="Proteomes" id="UP000008514">
    <property type="component" value="Chromosome"/>
</dbReference>
<sequence length="550" mass="63984">MHLFKYAILLLLFNISPLKLSAQIETQASVIERIDLGIKYLSEKNHAKSLEELIGAKELAIREEWYSQAFNASLNIGNNYYLLMDYGEAFQYYLQAYEIAVKHLSARQEMVAFNNIGVLYTEDKDLIKAKKSFLKAYEIAKKLDDKEKIGAYAINLALLGNKMGELELSEKYIDEGLPLINDNLILFLSGEIARAENLLLRAQYVKAENLALKLLPQINDLSILRDGMTVNDRITVLLILTQVYEEQKQFKLAQKYALLARSSRKDIEGRKEIYNHLARLYYETNDFVKAMAYKDSVVIATDSLYAIKNTALFKSEQVKFQIHNYQHELSESKEKLQGERQFFYGLIICVVLFMGFLILVYKYNSLKHKQQKKIAELKLAKEKNSHLLIERQNQERKAQVLLERERFKNELDNKNRELTSKAMFLSSKNELIEEIVQTLSANTQIETNAVLKKQINELKKHLKKDTQWDSFFVHFEDVNQGFLDRLRAQHPNLTSSDIRFTTFLYMNLTYKEIASLLNITPQSCRKRKERISKKMNIASNLSIHMYLSSI</sequence>
<accession>K4IJ46</accession>
<dbReference type="OrthoDB" id="614964at2"/>
<organism evidence="4 5">
    <name type="scientific">Psychroflexus torquis (strain ATCC 700755 / CIP 106069 / ACAM 623)</name>
    <dbReference type="NCBI Taxonomy" id="313595"/>
    <lineage>
        <taxon>Bacteria</taxon>
        <taxon>Pseudomonadati</taxon>
        <taxon>Bacteroidota</taxon>
        <taxon>Flavobacteriia</taxon>
        <taxon>Flavobacteriales</taxon>
        <taxon>Flavobacteriaceae</taxon>
        <taxon>Psychroflexus</taxon>
    </lineage>
</organism>
<dbReference type="InterPro" id="IPR019734">
    <property type="entry name" value="TPR_rpt"/>
</dbReference>
<evidence type="ECO:0000256" key="2">
    <source>
        <dbReference type="SAM" id="Phobius"/>
    </source>
</evidence>
<evidence type="ECO:0000313" key="5">
    <source>
        <dbReference type="Proteomes" id="UP000008514"/>
    </source>
</evidence>
<dbReference type="AlphaFoldDB" id="K4IJ46"/>
<keyword evidence="1" id="KW-0175">Coiled coil</keyword>
<dbReference type="InterPro" id="IPR036388">
    <property type="entry name" value="WH-like_DNA-bd_sf"/>
</dbReference>
<keyword evidence="2" id="KW-0812">Transmembrane</keyword>